<dbReference type="STRING" id="1088818.A0A2I0BBP1"/>
<evidence type="ECO:0000313" key="2">
    <source>
        <dbReference type="EMBL" id="PKA65215.1"/>
    </source>
</evidence>
<proteinExistence type="predicted"/>
<dbReference type="OrthoDB" id="1846188at2759"/>
<gene>
    <name evidence="2" type="ORF">AXF42_Ash013336</name>
</gene>
<dbReference type="PANTHER" id="PTHR31170:SF18">
    <property type="entry name" value="(WILD MALAYSIAN BANANA) HYPOTHETICAL PROTEIN"/>
    <property type="match status" value="1"/>
</dbReference>
<dbReference type="Proteomes" id="UP000236161">
    <property type="component" value="Unassembled WGS sequence"/>
</dbReference>
<organism evidence="2 3">
    <name type="scientific">Apostasia shenzhenica</name>
    <dbReference type="NCBI Taxonomy" id="1088818"/>
    <lineage>
        <taxon>Eukaryota</taxon>
        <taxon>Viridiplantae</taxon>
        <taxon>Streptophyta</taxon>
        <taxon>Embryophyta</taxon>
        <taxon>Tracheophyta</taxon>
        <taxon>Spermatophyta</taxon>
        <taxon>Magnoliopsida</taxon>
        <taxon>Liliopsida</taxon>
        <taxon>Asparagales</taxon>
        <taxon>Orchidaceae</taxon>
        <taxon>Apostasioideae</taxon>
        <taxon>Apostasia</taxon>
    </lineage>
</organism>
<feature type="region of interest" description="Disordered" evidence="1">
    <location>
        <begin position="381"/>
        <end position="412"/>
    </location>
</feature>
<dbReference type="EMBL" id="KZ451896">
    <property type="protein sequence ID" value="PKA65215.1"/>
    <property type="molecule type" value="Genomic_DNA"/>
</dbReference>
<dbReference type="InterPro" id="IPR004158">
    <property type="entry name" value="DUF247_pln"/>
</dbReference>
<dbReference type="PANTHER" id="PTHR31170">
    <property type="entry name" value="BNAC04G53230D PROTEIN"/>
    <property type="match status" value="1"/>
</dbReference>
<accession>A0A2I0BBP1</accession>
<dbReference type="Pfam" id="PF03140">
    <property type="entry name" value="DUF247"/>
    <property type="match status" value="1"/>
</dbReference>
<protein>
    <submittedName>
        <fullName evidence="2">Uncharacterized protein</fullName>
    </submittedName>
</protein>
<evidence type="ECO:0000256" key="1">
    <source>
        <dbReference type="SAM" id="MobiDB-lite"/>
    </source>
</evidence>
<keyword evidence="3" id="KW-1185">Reference proteome</keyword>
<feature type="region of interest" description="Disordered" evidence="1">
    <location>
        <begin position="52"/>
        <end position="74"/>
    </location>
</feature>
<sequence length="412" mass="45407">MAMVEMSSTVSIERESSWVIDMEKKLELAFAAELSEEARAAMDEAIHLHASAVHTDDERGGLQPTGGRARDQRADTPILSPQLPQRKLHLLQRHLLCPRLPRPRPLPPEQDLQGLLHLAATSTPPLLRRHAPRRRAPRGRRQLPEKPLRLPHCSHRIRLPARPPHHSLRHLLIVDDTTECEFLNMVALVHLHAGSGSEVFSYVVFMDSLVDSAKAVQLLHRLGIMENWLGSDKALARLFNRICKEDSLFFGISWDPLHLTSTSSDAFIETLGRWRLKRAEPTPLLAMHMQENLSFERRTTELQPQLLGITLNLRPPPGTQLVCAAVLPLPPVAVAPLLPTAAVPGPPAMVAPTPLSPVAAAPVPPPLAAEAPSPVLPVAAPSIQTSVSSQPPRRPLHLQEVHQNPLPPHPLS</sequence>
<evidence type="ECO:0000313" key="3">
    <source>
        <dbReference type="Proteomes" id="UP000236161"/>
    </source>
</evidence>
<name>A0A2I0BBP1_9ASPA</name>
<reference evidence="2 3" key="1">
    <citation type="journal article" date="2017" name="Nature">
        <title>The Apostasia genome and the evolution of orchids.</title>
        <authorList>
            <person name="Zhang G.Q."/>
            <person name="Liu K.W."/>
            <person name="Li Z."/>
            <person name="Lohaus R."/>
            <person name="Hsiao Y.Y."/>
            <person name="Niu S.C."/>
            <person name="Wang J.Y."/>
            <person name="Lin Y.C."/>
            <person name="Xu Q."/>
            <person name="Chen L.J."/>
            <person name="Yoshida K."/>
            <person name="Fujiwara S."/>
            <person name="Wang Z.W."/>
            <person name="Zhang Y.Q."/>
            <person name="Mitsuda N."/>
            <person name="Wang M."/>
            <person name="Liu G.H."/>
            <person name="Pecoraro L."/>
            <person name="Huang H.X."/>
            <person name="Xiao X.J."/>
            <person name="Lin M."/>
            <person name="Wu X.Y."/>
            <person name="Wu W.L."/>
            <person name="Chen Y.Y."/>
            <person name="Chang S.B."/>
            <person name="Sakamoto S."/>
            <person name="Ohme-Takagi M."/>
            <person name="Yagi M."/>
            <person name="Zeng S.J."/>
            <person name="Shen C.Y."/>
            <person name="Yeh C.M."/>
            <person name="Luo Y.B."/>
            <person name="Tsai W.C."/>
            <person name="Van de Peer Y."/>
            <person name="Liu Z.J."/>
        </authorList>
    </citation>
    <scope>NUCLEOTIDE SEQUENCE [LARGE SCALE GENOMIC DNA]</scope>
    <source>
        <strain evidence="3">cv. Shenzhen</strain>
        <tissue evidence="2">Stem</tissue>
    </source>
</reference>
<dbReference type="AlphaFoldDB" id="A0A2I0BBP1"/>